<dbReference type="GO" id="GO:0006289">
    <property type="term" value="P:nucleotide-excision repair"/>
    <property type="evidence" value="ECO:0007669"/>
    <property type="project" value="InterPro"/>
</dbReference>
<dbReference type="PROSITE" id="PS51194">
    <property type="entry name" value="HELICASE_CTER"/>
    <property type="match status" value="1"/>
</dbReference>
<dbReference type="PANTHER" id="PTHR24029">
    <property type="entry name" value="UVRABC SYSTEM PROTEIN B"/>
    <property type="match status" value="1"/>
</dbReference>
<accession>A0A9N9E8R1</accession>
<evidence type="ECO:0000256" key="4">
    <source>
        <dbReference type="SAM" id="Coils"/>
    </source>
</evidence>
<keyword evidence="3" id="KW-0227">DNA damage</keyword>
<dbReference type="Pfam" id="PF12344">
    <property type="entry name" value="UvrB"/>
    <property type="match status" value="1"/>
</dbReference>
<dbReference type="GO" id="GO:0004518">
    <property type="term" value="F:nuclease activity"/>
    <property type="evidence" value="ECO:0007669"/>
    <property type="project" value="UniProtKB-KW"/>
</dbReference>
<sequence length="593" mass="67928">MFQLSTDLKPRGDQVEAIQKLIHGIQKNQKQQVLLGATGTGKTFTMANVIHQTQKSTLILVPNKTLALQIYQEMQNFFPHNKVEYYVSYFDYYQPEAYKPHSDTYISKKTQVNLNIQRMRLRTLNSLVTEKKVIVVASVAAIYGCFDPNSYRRAVLELNVGQAISQQEIAIGLTKLGYNSHCLELEEGCFLLEVKEGHLSSIEKCSSIKEGEKENKLNILIPPTREYIYLTEEENKSLVAILGEIRQELKEKINQFKQQAKLVEAQRLESRINEDLLNLGETGICPMIENYARYFDGRQPGECPYVLLDYFPDDYLTIIDESHLAIPQIRAMYNTDHSRKKTLVKYGFRLPSALDNRPLNFTEFAGKLANVIYTSATPGPYELAQTNYKLVEQIIRPTGLLDPVIEVRATKGQIEDIIQLIKQQIIQNEKTIIYALTIKMAEDIAYFLNQRDIKAIFLHSKLDIFARNQAIASLRRGVYDVIVGINLLREGLDMPEVSLICVLDADKPGFLRDTRSLIQIIGRVARHQNGRAILYGDIITTNMRAAMTETQRRRLIQATHNKANKIIPQTIQKEIFFLDPRLTALRKKKQEQK</sequence>
<dbReference type="GO" id="GO:0004386">
    <property type="term" value="F:helicase activity"/>
    <property type="evidence" value="ECO:0007669"/>
    <property type="project" value="UniProtKB-KW"/>
</dbReference>
<dbReference type="InterPro" id="IPR014001">
    <property type="entry name" value="Helicase_ATP-bd"/>
</dbReference>
<keyword evidence="3" id="KW-0234">DNA repair</keyword>
<gene>
    <name evidence="7" type="ORF">FCALED_LOCUS11618</name>
</gene>
<dbReference type="Gene3D" id="3.40.50.300">
    <property type="entry name" value="P-loop containing nucleotide triphosphate hydrolases"/>
    <property type="match status" value="3"/>
</dbReference>
<dbReference type="InterPro" id="IPR001650">
    <property type="entry name" value="Helicase_C-like"/>
</dbReference>
<dbReference type="GO" id="GO:0009380">
    <property type="term" value="C:excinuclease repair complex"/>
    <property type="evidence" value="ECO:0007669"/>
    <property type="project" value="InterPro"/>
</dbReference>
<keyword evidence="1" id="KW-0228">DNA excision</keyword>
<dbReference type="PROSITE" id="PS51192">
    <property type="entry name" value="HELICASE_ATP_BIND_1"/>
    <property type="match status" value="1"/>
</dbReference>
<dbReference type="AlphaFoldDB" id="A0A9N9E8R1"/>
<dbReference type="CDD" id="cd17916">
    <property type="entry name" value="DEXHc_UvrB"/>
    <property type="match status" value="1"/>
</dbReference>
<reference evidence="7" key="1">
    <citation type="submission" date="2021-06" db="EMBL/GenBank/DDBJ databases">
        <authorList>
            <person name="Kallberg Y."/>
            <person name="Tangrot J."/>
            <person name="Rosling A."/>
        </authorList>
    </citation>
    <scope>NUCLEOTIDE SEQUENCE</scope>
    <source>
        <strain evidence="7">UK204</strain>
    </source>
</reference>
<comment type="caution">
    <text evidence="7">The sequence shown here is derived from an EMBL/GenBank/DDBJ whole genome shotgun (WGS) entry which is preliminary data.</text>
</comment>
<keyword evidence="2" id="KW-0347">Helicase</keyword>
<dbReference type="SMART" id="SM00487">
    <property type="entry name" value="DEXDc"/>
    <property type="match status" value="1"/>
</dbReference>
<evidence type="ECO:0000313" key="7">
    <source>
        <dbReference type="EMBL" id="CAG8662631.1"/>
    </source>
</evidence>
<feature type="coiled-coil region" evidence="4">
    <location>
        <begin position="239"/>
        <end position="266"/>
    </location>
</feature>
<evidence type="ECO:0000256" key="3">
    <source>
        <dbReference type="ARBA" id="ARBA00022881"/>
    </source>
</evidence>
<evidence type="ECO:0000259" key="6">
    <source>
        <dbReference type="PROSITE" id="PS51194"/>
    </source>
</evidence>
<dbReference type="SUPFAM" id="SSF52540">
    <property type="entry name" value="P-loop containing nucleoside triphosphate hydrolases"/>
    <property type="match status" value="2"/>
</dbReference>
<dbReference type="Pfam" id="PF00271">
    <property type="entry name" value="Helicase_C"/>
    <property type="match status" value="1"/>
</dbReference>
<keyword evidence="2" id="KW-0067">ATP-binding</keyword>
<feature type="domain" description="Helicase C-terminal" evidence="6">
    <location>
        <begin position="413"/>
        <end position="567"/>
    </location>
</feature>
<proteinExistence type="predicted"/>
<keyword evidence="3" id="KW-0267">Excision nuclease</keyword>
<dbReference type="SMART" id="SM00490">
    <property type="entry name" value="HELICc"/>
    <property type="match status" value="1"/>
</dbReference>
<dbReference type="NCBIfam" id="NF003673">
    <property type="entry name" value="PRK05298.1"/>
    <property type="match status" value="1"/>
</dbReference>
<keyword evidence="2" id="KW-0378">Hydrolase</keyword>
<keyword evidence="4" id="KW-0175">Coiled coil</keyword>
<dbReference type="OrthoDB" id="5408721at2759"/>
<dbReference type="EMBL" id="CAJVPQ010005021">
    <property type="protein sequence ID" value="CAG8662631.1"/>
    <property type="molecule type" value="Genomic_DNA"/>
</dbReference>
<dbReference type="Proteomes" id="UP000789570">
    <property type="component" value="Unassembled WGS sequence"/>
</dbReference>
<organism evidence="7 8">
    <name type="scientific">Funneliformis caledonium</name>
    <dbReference type="NCBI Taxonomy" id="1117310"/>
    <lineage>
        <taxon>Eukaryota</taxon>
        <taxon>Fungi</taxon>
        <taxon>Fungi incertae sedis</taxon>
        <taxon>Mucoromycota</taxon>
        <taxon>Glomeromycotina</taxon>
        <taxon>Glomeromycetes</taxon>
        <taxon>Glomerales</taxon>
        <taxon>Glomeraceae</taxon>
        <taxon>Funneliformis</taxon>
    </lineage>
</organism>
<protein>
    <submittedName>
        <fullName evidence="7">877_t:CDS:1</fullName>
    </submittedName>
</protein>
<evidence type="ECO:0000313" key="8">
    <source>
        <dbReference type="Proteomes" id="UP000789570"/>
    </source>
</evidence>
<keyword evidence="8" id="KW-1185">Reference proteome</keyword>
<dbReference type="InterPro" id="IPR006935">
    <property type="entry name" value="Helicase/UvrB_N"/>
</dbReference>
<evidence type="ECO:0000259" key="5">
    <source>
        <dbReference type="PROSITE" id="PS51192"/>
    </source>
</evidence>
<dbReference type="GO" id="GO:0016887">
    <property type="term" value="F:ATP hydrolysis activity"/>
    <property type="evidence" value="ECO:0007669"/>
    <property type="project" value="InterPro"/>
</dbReference>
<keyword evidence="2" id="KW-0547">Nucleotide-binding</keyword>
<dbReference type="InterPro" id="IPR027417">
    <property type="entry name" value="P-loop_NTPase"/>
</dbReference>
<evidence type="ECO:0000256" key="2">
    <source>
        <dbReference type="ARBA" id="ARBA00022806"/>
    </source>
</evidence>
<dbReference type="GO" id="GO:0005524">
    <property type="term" value="F:ATP binding"/>
    <property type="evidence" value="ECO:0007669"/>
    <property type="project" value="InterPro"/>
</dbReference>
<dbReference type="Pfam" id="PF04851">
    <property type="entry name" value="ResIII"/>
    <property type="match status" value="1"/>
</dbReference>
<dbReference type="InterPro" id="IPR024759">
    <property type="entry name" value="UvrB_YAD/RRR_dom"/>
</dbReference>
<dbReference type="GO" id="GO:0003677">
    <property type="term" value="F:DNA binding"/>
    <property type="evidence" value="ECO:0007669"/>
    <property type="project" value="InterPro"/>
</dbReference>
<dbReference type="PANTHER" id="PTHR24029:SF0">
    <property type="entry name" value="UVRABC SYSTEM PROTEIN B"/>
    <property type="match status" value="1"/>
</dbReference>
<name>A0A9N9E8R1_9GLOM</name>
<dbReference type="InterPro" id="IPR004807">
    <property type="entry name" value="UvrB"/>
</dbReference>
<feature type="domain" description="Helicase ATP-binding" evidence="5">
    <location>
        <begin position="23"/>
        <end position="156"/>
    </location>
</feature>
<evidence type="ECO:0000256" key="1">
    <source>
        <dbReference type="ARBA" id="ARBA00022769"/>
    </source>
</evidence>